<evidence type="ECO:0000256" key="1">
    <source>
        <dbReference type="SAM" id="MobiDB-lite"/>
    </source>
</evidence>
<organism evidence="2">
    <name type="scientific">Arion vulgaris</name>
    <dbReference type="NCBI Taxonomy" id="1028688"/>
    <lineage>
        <taxon>Eukaryota</taxon>
        <taxon>Metazoa</taxon>
        <taxon>Spiralia</taxon>
        <taxon>Lophotrochozoa</taxon>
        <taxon>Mollusca</taxon>
        <taxon>Gastropoda</taxon>
        <taxon>Heterobranchia</taxon>
        <taxon>Euthyneura</taxon>
        <taxon>Panpulmonata</taxon>
        <taxon>Eupulmonata</taxon>
        <taxon>Stylommatophora</taxon>
        <taxon>Helicina</taxon>
        <taxon>Arionoidea</taxon>
        <taxon>Arionidae</taxon>
        <taxon>Arion</taxon>
    </lineage>
</organism>
<protein>
    <submittedName>
        <fullName evidence="2">Uncharacterized protein</fullName>
    </submittedName>
</protein>
<name>A0A0B6Y2L4_9EUPU</name>
<evidence type="ECO:0000313" key="2">
    <source>
        <dbReference type="EMBL" id="CEK50353.1"/>
    </source>
</evidence>
<accession>A0A0B6Y2L4</accession>
<dbReference type="EMBL" id="HACG01003488">
    <property type="protein sequence ID" value="CEK50353.1"/>
    <property type="molecule type" value="Transcribed_RNA"/>
</dbReference>
<feature type="non-terminal residue" evidence="2">
    <location>
        <position position="1"/>
    </location>
</feature>
<feature type="non-terminal residue" evidence="2">
    <location>
        <position position="73"/>
    </location>
</feature>
<proteinExistence type="predicted"/>
<feature type="region of interest" description="Disordered" evidence="1">
    <location>
        <begin position="47"/>
        <end position="73"/>
    </location>
</feature>
<dbReference type="AlphaFoldDB" id="A0A0B6Y2L4"/>
<sequence>LELDSNKTHLLNTQHYHQKQQQILEDTSLKNSSGLSIHSEDTVIKQESLNLPHSTQQMKASHRSLSDSYSTLN</sequence>
<feature type="compositionally biased region" description="Polar residues" evidence="1">
    <location>
        <begin position="47"/>
        <end position="59"/>
    </location>
</feature>
<reference evidence="2" key="1">
    <citation type="submission" date="2014-12" db="EMBL/GenBank/DDBJ databases">
        <title>Insight into the proteome of Arion vulgaris.</title>
        <authorList>
            <person name="Aradska J."/>
            <person name="Bulat T."/>
            <person name="Smidak R."/>
            <person name="Sarate P."/>
            <person name="Gangsoo J."/>
            <person name="Sialana F."/>
            <person name="Bilban M."/>
            <person name="Lubec G."/>
        </authorList>
    </citation>
    <scope>NUCLEOTIDE SEQUENCE</scope>
    <source>
        <tissue evidence="2">Skin</tissue>
    </source>
</reference>
<gene>
    <name evidence="2" type="primary">ORF10509</name>
</gene>